<accession>A4XLZ6</accession>
<dbReference type="PIRSF" id="PIRSF006205">
    <property type="entry name" value="Dxp_reductismrs"/>
    <property type="match status" value="1"/>
</dbReference>
<feature type="domain" description="1-deoxy-D-xylulose 5-phosphate reductoisomerase N-terminal" evidence="10">
    <location>
        <begin position="5"/>
        <end position="127"/>
    </location>
</feature>
<feature type="binding site" evidence="9">
    <location>
        <position position="199"/>
    </location>
    <ligand>
        <name>1-deoxy-D-xylulose 5-phosphate</name>
        <dbReference type="ChEBI" id="CHEBI:57792"/>
    </ligand>
</feature>
<dbReference type="Gene3D" id="3.40.50.720">
    <property type="entry name" value="NAD(P)-binding Rossmann-like Domain"/>
    <property type="match status" value="1"/>
</dbReference>
<feature type="binding site" evidence="9">
    <location>
        <position position="217"/>
    </location>
    <ligand>
        <name>1-deoxy-D-xylulose 5-phosphate</name>
        <dbReference type="ChEBI" id="CHEBI:57792"/>
    </ligand>
</feature>
<feature type="binding site" evidence="9">
    <location>
        <position position="11"/>
    </location>
    <ligand>
        <name>NADPH</name>
        <dbReference type="ChEBI" id="CHEBI:57783"/>
    </ligand>
</feature>
<feature type="binding site" evidence="9">
    <location>
        <position position="12"/>
    </location>
    <ligand>
        <name>NADPH</name>
        <dbReference type="ChEBI" id="CHEBI:57783"/>
    </ligand>
</feature>
<dbReference type="AlphaFoldDB" id="A4XLZ6"/>
<evidence type="ECO:0000256" key="4">
    <source>
        <dbReference type="ARBA" id="ARBA00022857"/>
    </source>
</evidence>
<evidence type="ECO:0000256" key="1">
    <source>
        <dbReference type="ARBA" id="ARBA00005094"/>
    </source>
</evidence>
<comment type="pathway">
    <text evidence="1 9">Isoprenoid biosynthesis; isopentenyl diphosphate biosynthesis via DXP pathway; isopentenyl diphosphate from 1-deoxy-D-xylulose 5-phosphate: step 1/6.</text>
</comment>
<keyword evidence="9" id="KW-0460">Magnesium</keyword>
<evidence type="ECO:0000256" key="6">
    <source>
        <dbReference type="ARBA" id="ARBA00023211"/>
    </source>
</evidence>
<feature type="binding site" evidence="9">
    <location>
        <position position="150"/>
    </location>
    <ligand>
        <name>Mn(2+)</name>
        <dbReference type="ChEBI" id="CHEBI:29035"/>
    </ligand>
</feature>
<evidence type="ECO:0000256" key="3">
    <source>
        <dbReference type="ARBA" id="ARBA00022723"/>
    </source>
</evidence>
<evidence type="ECO:0000256" key="8">
    <source>
        <dbReference type="ARBA" id="ARBA00048543"/>
    </source>
</evidence>
<keyword evidence="7 9" id="KW-0414">Isoprene biosynthesis</keyword>
<dbReference type="OrthoDB" id="9806546at2"/>
<feature type="binding site" evidence="9">
    <location>
        <position position="212"/>
    </location>
    <ligand>
        <name>1-deoxy-D-xylulose 5-phosphate</name>
        <dbReference type="ChEBI" id="CHEBI:57792"/>
    </ligand>
</feature>
<keyword evidence="3 9" id="KW-0479">Metal-binding</keyword>
<organism evidence="13 14">
    <name type="scientific">Caldicellulosiruptor saccharolyticus (strain ATCC 43494 / DSM 8903 / Tp8T 6331)</name>
    <dbReference type="NCBI Taxonomy" id="351627"/>
    <lineage>
        <taxon>Bacteria</taxon>
        <taxon>Bacillati</taxon>
        <taxon>Bacillota</taxon>
        <taxon>Bacillota incertae sedis</taxon>
        <taxon>Caldicellulosiruptorales</taxon>
        <taxon>Caldicellulosiruptoraceae</taxon>
        <taxon>Caldicellulosiruptor</taxon>
    </lineage>
</organism>
<dbReference type="GO" id="GO:0070402">
    <property type="term" value="F:NADPH binding"/>
    <property type="evidence" value="ECO:0007669"/>
    <property type="project" value="InterPro"/>
</dbReference>
<dbReference type="Gene3D" id="1.10.1740.10">
    <property type="match status" value="1"/>
</dbReference>
<evidence type="ECO:0000259" key="11">
    <source>
        <dbReference type="Pfam" id="PF08436"/>
    </source>
</evidence>
<feature type="binding site" evidence="9">
    <location>
        <position position="221"/>
    </location>
    <ligand>
        <name>Mn(2+)</name>
        <dbReference type="ChEBI" id="CHEBI:29035"/>
    </ligand>
</feature>
<dbReference type="UniPathway" id="UPA00056">
    <property type="reaction ID" value="UER00092"/>
</dbReference>
<dbReference type="EC" id="1.1.1.267" evidence="9"/>
<feature type="domain" description="1-deoxy-D-xylulose 5-phosphate reductoisomerase C-terminal" evidence="11">
    <location>
        <begin position="146"/>
        <end position="229"/>
    </location>
</feature>
<dbReference type="SUPFAM" id="SSF55347">
    <property type="entry name" value="Glyceraldehyde-3-phosphate dehydrogenase-like, C-terminal domain"/>
    <property type="match status" value="1"/>
</dbReference>
<comment type="function">
    <text evidence="9">Catalyzes the NADPH-dependent rearrangement and reduction of 1-deoxy-D-xylulose-5-phosphate (DXP) to 2-C-methyl-D-erythritol 4-phosphate (MEP).</text>
</comment>
<feature type="binding site" evidence="9">
    <location>
        <position position="121"/>
    </location>
    <ligand>
        <name>NADPH</name>
        <dbReference type="ChEBI" id="CHEBI:57783"/>
    </ligand>
</feature>
<dbReference type="Pfam" id="PF08436">
    <property type="entry name" value="DXP_redisom_C"/>
    <property type="match status" value="1"/>
</dbReference>
<dbReference type="EMBL" id="CP000679">
    <property type="protein sequence ID" value="ABP67931.1"/>
    <property type="molecule type" value="Genomic_DNA"/>
</dbReference>
<dbReference type="GO" id="GO:0016853">
    <property type="term" value="F:isomerase activity"/>
    <property type="evidence" value="ECO:0007669"/>
    <property type="project" value="UniProtKB-KW"/>
</dbReference>
<feature type="binding site" evidence="9">
    <location>
        <position position="218"/>
    </location>
    <ligand>
        <name>1-deoxy-D-xylulose 5-phosphate</name>
        <dbReference type="ChEBI" id="CHEBI:57792"/>
    </ligand>
</feature>
<reference evidence="13 14" key="1">
    <citation type="journal article" date="2008" name="Appl. Environ. Microbiol.">
        <title>Hydrogenomics of the extremely thermophilic bacterium Caldicellulosiruptor saccharolyticus.</title>
        <authorList>
            <person name="van de Werken H.J."/>
            <person name="Verhaart M.R."/>
            <person name="VanFossen A.L."/>
            <person name="Willquist K."/>
            <person name="Lewis D.L."/>
            <person name="Nichols J.D."/>
            <person name="Goorissen H.P."/>
            <person name="Mongodin E.F."/>
            <person name="Nelson K.E."/>
            <person name="van Niel E.W."/>
            <person name="Stams A.J."/>
            <person name="Ward D.E."/>
            <person name="de Vos W.M."/>
            <person name="van der Oost J."/>
            <person name="Kelly R.M."/>
            <person name="Kengen S.W."/>
        </authorList>
    </citation>
    <scope>NUCLEOTIDE SEQUENCE [LARGE SCALE GENOMIC DNA]</scope>
    <source>
        <strain evidence="14">ATCC 43494 / DSM 8903 / Tp8T 6331</strain>
    </source>
</reference>
<evidence type="ECO:0000256" key="7">
    <source>
        <dbReference type="ARBA" id="ARBA00023229"/>
    </source>
</evidence>
<evidence type="ECO:0000256" key="2">
    <source>
        <dbReference type="ARBA" id="ARBA00006825"/>
    </source>
</evidence>
<dbReference type="InterPro" id="IPR003821">
    <property type="entry name" value="DXP_reductoisomerase"/>
</dbReference>
<dbReference type="FunFam" id="3.40.50.720:FF:000045">
    <property type="entry name" value="1-deoxy-D-xylulose 5-phosphate reductoisomerase"/>
    <property type="match status" value="1"/>
</dbReference>
<dbReference type="eggNOG" id="COG0743">
    <property type="taxonomic scope" value="Bacteria"/>
</dbReference>
<dbReference type="PANTHER" id="PTHR30525:SF0">
    <property type="entry name" value="1-DEOXY-D-XYLULOSE 5-PHOSPHATE REDUCTOISOMERASE, CHLOROPLASTIC"/>
    <property type="match status" value="1"/>
</dbReference>
<keyword evidence="4 9" id="KW-0521">NADP</keyword>
<comment type="similarity">
    <text evidence="2 9">Belongs to the DXR family.</text>
</comment>
<feature type="binding site" evidence="9">
    <location>
        <position position="151"/>
    </location>
    <ligand>
        <name>1-deoxy-D-xylulose 5-phosphate</name>
        <dbReference type="ChEBI" id="CHEBI:57792"/>
    </ligand>
</feature>
<comment type="catalytic activity">
    <reaction evidence="8">
        <text>2-C-methyl-D-erythritol 4-phosphate + NADP(+) = 1-deoxy-D-xylulose 5-phosphate + NADPH + H(+)</text>
        <dbReference type="Rhea" id="RHEA:13717"/>
        <dbReference type="ChEBI" id="CHEBI:15378"/>
        <dbReference type="ChEBI" id="CHEBI:57783"/>
        <dbReference type="ChEBI" id="CHEBI:57792"/>
        <dbReference type="ChEBI" id="CHEBI:58262"/>
        <dbReference type="ChEBI" id="CHEBI:58349"/>
        <dbReference type="EC" id="1.1.1.267"/>
    </reaction>
    <physiologicalReaction direction="right-to-left" evidence="8">
        <dbReference type="Rhea" id="RHEA:13719"/>
    </physiologicalReaction>
</comment>
<comment type="cofactor">
    <cofactor evidence="9">
        <name>Mg(2+)</name>
        <dbReference type="ChEBI" id="CHEBI:18420"/>
    </cofactor>
    <cofactor evidence="9">
        <name>Mn(2+)</name>
        <dbReference type="ChEBI" id="CHEBI:29035"/>
    </cofactor>
</comment>
<dbReference type="KEGG" id="csc:Csac_2353"/>
<proteinExistence type="inferred from homology"/>
<dbReference type="InterPro" id="IPR026877">
    <property type="entry name" value="DXPR_C"/>
</dbReference>
<dbReference type="InterPro" id="IPR013644">
    <property type="entry name" value="DXP_reductoisomerase_C"/>
</dbReference>
<feature type="domain" description="DXP reductoisomerase C-terminal" evidence="12">
    <location>
        <begin position="261"/>
        <end position="377"/>
    </location>
</feature>
<evidence type="ECO:0000256" key="9">
    <source>
        <dbReference type="HAMAP-Rule" id="MF_00183"/>
    </source>
</evidence>
<dbReference type="STRING" id="351627.Csac_2353"/>
<dbReference type="SUPFAM" id="SSF69055">
    <property type="entry name" value="1-deoxy-D-xylulose-5-phosphate reductoisomerase, C-terminal domain"/>
    <property type="match status" value="1"/>
</dbReference>
<dbReference type="GO" id="GO:0051484">
    <property type="term" value="P:isopentenyl diphosphate biosynthetic process, methylerythritol 4-phosphate pathway involved in terpenoid biosynthetic process"/>
    <property type="evidence" value="ECO:0007669"/>
    <property type="project" value="UniProtKB-ARBA"/>
</dbReference>
<gene>
    <name evidence="9" type="primary">dxr</name>
    <name evidence="13" type="ordered locus">Csac_2353</name>
</gene>
<feature type="binding site" evidence="9">
    <location>
        <position position="205"/>
    </location>
    <ligand>
        <name>NADPH</name>
        <dbReference type="ChEBI" id="CHEBI:57783"/>
    </ligand>
</feature>
<dbReference type="PANTHER" id="PTHR30525">
    <property type="entry name" value="1-DEOXY-D-XYLULOSE 5-PHOSPHATE REDUCTOISOMERASE"/>
    <property type="match status" value="1"/>
</dbReference>
<dbReference type="HOGENOM" id="CLU_035714_4_0_9"/>
<keyword evidence="5 9" id="KW-0560">Oxidoreductase</keyword>
<protein>
    <recommendedName>
        <fullName evidence="9">1-deoxy-D-xylulose 5-phosphate reductoisomerase</fullName>
        <shortName evidence="9">DXP reductoisomerase</shortName>
        <ecNumber evidence="9">1.1.1.267</ecNumber>
    </recommendedName>
    <alternativeName>
        <fullName evidence="9">1-deoxyxylulose-5-phosphate reductoisomerase</fullName>
    </alternativeName>
    <alternativeName>
        <fullName evidence="9">2-C-methyl-D-erythritol 4-phosphate synthase</fullName>
    </alternativeName>
</protein>
<feature type="binding site" evidence="9">
    <location>
        <position position="152"/>
    </location>
    <ligand>
        <name>1-deoxy-D-xylulose 5-phosphate</name>
        <dbReference type="ChEBI" id="CHEBI:57792"/>
    </ligand>
</feature>
<keyword evidence="6 9" id="KW-0464">Manganese</keyword>
<evidence type="ECO:0000259" key="12">
    <source>
        <dbReference type="Pfam" id="PF13288"/>
    </source>
</evidence>
<dbReference type="InterPro" id="IPR036291">
    <property type="entry name" value="NAD(P)-bd_dom_sf"/>
</dbReference>
<evidence type="ECO:0000313" key="13">
    <source>
        <dbReference type="EMBL" id="ABP67931.1"/>
    </source>
</evidence>
<feature type="binding site" evidence="9">
    <location>
        <position position="14"/>
    </location>
    <ligand>
        <name>NADPH</name>
        <dbReference type="ChEBI" id="CHEBI:57783"/>
    </ligand>
</feature>
<feature type="binding site" evidence="9">
    <location>
        <position position="120"/>
    </location>
    <ligand>
        <name>1-deoxy-D-xylulose 5-phosphate</name>
        <dbReference type="ChEBI" id="CHEBI:57792"/>
    </ligand>
</feature>
<sequence length="388" mass="43319">MTKRICILGSTGSIGCQAVDVAKRLGIKVVGLSAYQNIGMLISQAKDLNPEILCIGDERYYSILKEQFPNKIVVAGQKGLIELATYENADLIVNALVGISGLVPTIEAIKAGKKVALANKETLVVGGKIIKQMIKDKSNENQDYILIPVDSEHSAIFQCLVGEDKRDVRRIILTASGGPFRGKKLDQLKNVKIEDVLSHPTWRMGKKITVDSATLINKGFEVIEAMFFFDKKTDEIDVVIHPQSIIHSMVEFVDGSIKAQISNPDMRLSIEYSLTYPKRSICLIEPLDFSKLKQLTFEEPDFETFFLLKLAYDCAQKGESYPVVLNAADEEAVKIFLEGKITFVDMMNYVAKVVENHRPQQINSIEDILEVDKIARMELKKIVEGEMS</sequence>
<name>A4XLZ6_CALS8</name>
<dbReference type="GO" id="GO:0030604">
    <property type="term" value="F:1-deoxy-D-xylulose-5-phosphate reductoisomerase activity"/>
    <property type="evidence" value="ECO:0007669"/>
    <property type="project" value="UniProtKB-UniRule"/>
</dbReference>
<dbReference type="Proteomes" id="UP000000256">
    <property type="component" value="Chromosome"/>
</dbReference>
<dbReference type="InterPro" id="IPR036169">
    <property type="entry name" value="DXPR_C_sf"/>
</dbReference>
<dbReference type="InterPro" id="IPR013512">
    <property type="entry name" value="DXP_reductoisomerase_N"/>
</dbReference>
<dbReference type="RefSeq" id="WP_011917857.1">
    <property type="nucleotide sequence ID" value="NC_009437.1"/>
</dbReference>
<comment type="caution">
    <text evidence="9">Lacks conserved residue(s) required for the propagation of feature annotation.</text>
</comment>
<keyword evidence="14" id="KW-1185">Reference proteome</keyword>
<dbReference type="NCBIfam" id="TIGR00243">
    <property type="entry name" value="Dxr"/>
    <property type="match status" value="1"/>
</dbReference>
<dbReference type="PROSITE" id="PS51257">
    <property type="entry name" value="PROKAR_LIPOPROTEIN"/>
    <property type="match status" value="1"/>
</dbReference>
<evidence type="ECO:0000259" key="10">
    <source>
        <dbReference type="Pfam" id="PF02670"/>
    </source>
</evidence>
<feature type="binding site" evidence="9">
    <location>
        <position position="37"/>
    </location>
    <ligand>
        <name>NADPH</name>
        <dbReference type="ChEBI" id="CHEBI:57783"/>
    </ligand>
</feature>
<feature type="binding site" evidence="9">
    <location>
        <position position="152"/>
    </location>
    <ligand>
        <name>Mn(2+)</name>
        <dbReference type="ChEBI" id="CHEBI:29035"/>
    </ligand>
</feature>
<feature type="binding site" evidence="9">
    <location>
        <position position="119"/>
    </location>
    <ligand>
        <name>NADPH</name>
        <dbReference type="ChEBI" id="CHEBI:57783"/>
    </ligand>
</feature>
<feature type="binding site" evidence="9">
    <location>
        <position position="13"/>
    </location>
    <ligand>
        <name>NADPH</name>
        <dbReference type="ChEBI" id="CHEBI:57783"/>
    </ligand>
</feature>
<dbReference type="SUPFAM" id="SSF51735">
    <property type="entry name" value="NAD(P)-binding Rossmann-fold domains"/>
    <property type="match status" value="1"/>
</dbReference>
<feature type="binding site" evidence="9">
    <location>
        <position position="176"/>
    </location>
    <ligand>
        <name>1-deoxy-D-xylulose 5-phosphate</name>
        <dbReference type="ChEBI" id="CHEBI:57792"/>
    </ligand>
</feature>
<dbReference type="GO" id="GO:0030145">
    <property type="term" value="F:manganese ion binding"/>
    <property type="evidence" value="ECO:0007669"/>
    <property type="project" value="TreeGrafter"/>
</dbReference>
<dbReference type="Pfam" id="PF13288">
    <property type="entry name" value="DXPR_C"/>
    <property type="match status" value="1"/>
</dbReference>
<dbReference type="Pfam" id="PF02670">
    <property type="entry name" value="DXP_reductoisom"/>
    <property type="match status" value="1"/>
</dbReference>
<evidence type="ECO:0000256" key="5">
    <source>
        <dbReference type="ARBA" id="ARBA00023002"/>
    </source>
</evidence>
<dbReference type="HAMAP" id="MF_00183">
    <property type="entry name" value="DXP_reductoisom"/>
    <property type="match status" value="1"/>
</dbReference>
<feature type="binding site" evidence="9">
    <location>
        <position position="221"/>
    </location>
    <ligand>
        <name>1-deoxy-D-xylulose 5-phosphate</name>
        <dbReference type="ChEBI" id="CHEBI:57792"/>
    </ligand>
</feature>
<evidence type="ECO:0000313" key="14">
    <source>
        <dbReference type="Proteomes" id="UP000000256"/>
    </source>
</evidence>